<evidence type="ECO:0000313" key="4">
    <source>
        <dbReference type="EMBL" id="PNG27570.1"/>
    </source>
</evidence>
<proteinExistence type="inferred from homology"/>
<sequence length="121" mass="13436">MQGASIYILRCADGSHSTGITHRSVEERVSEHARGLIEACYTKNRSPVELVFSEYYERTDEAVAAERRIKGWSRAKKKAHMRGDFDALSALARRKSKIETSSSDPSSFETQASPAPQDEGS</sequence>
<feature type="region of interest" description="Disordered" evidence="2">
    <location>
        <begin position="94"/>
        <end position="121"/>
    </location>
</feature>
<evidence type="ECO:0000259" key="3">
    <source>
        <dbReference type="PROSITE" id="PS50164"/>
    </source>
</evidence>
<dbReference type="OrthoDB" id="287318at2"/>
<evidence type="ECO:0000256" key="1">
    <source>
        <dbReference type="ARBA" id="ARBA00007435"/>
    </source>
</evidence>
<dbReference type="EMBL" id="PDZR01000001">
    <property type="protein sequence ID" value="PNG27570.1"/>
    <property type="molecule type" value="Genomic_DNA"/>
</dbReference>
<reference evidence="4 5" key="1">
    <citation type="submission" date="2017-10" db="EMBL/GenBank/DDBJ databases">
        <title>Genome announcement of Methylocella silvestris TVC from permafrost.</title>
        <authorList>
            <person name="Wang J."/>
            <person name="Geng K."/>
            <person name="Ul-Haque F."/>
            <person name="Crombie A.T."/>
            <person name="Street L.E."/>
            <person name="Wookey P.A."/>
            <person name="Murrell J.C."/>
            <person name="Pratscher J."/>
        </authorList>
    </citation>
    <scope>NUCLEOTIDE SEQUENCE [LARGE SCALE GENOMIC DNA]</scope>
    <source>
        <strain evidence="4 5">TVC</strain>
    </source>
</reference>
<dbReference type="Gene3D" id="3.40.1440.10">
    <property type="entry name" value="GIY-YIG endonuclease"/>
    <property type="match status" value="1"/>
</dbReference>
<name>A0A2J7TLD0_METSI</name>
<dbReference type="RefSeq" id="WP_102841879.1">
    <property type="nucleotide sequence ID" value="NZ_PDZR01000001.1"/>
</dbReference>
<comment type="similarity">
    <text evidence="1">Belongs to the UPF0213 family.</text>
</comment>
<feature type="compositionally biased region" description="Polar residues" evidence="2">
    <location>
        <begin position="99"/>
        <end position="114"/>
    </location>
</feature>
<dbReference type="PANTHER" id="PTHR34477">
    <property type="entry name" value="UPF0213 PROTEIN YHBQ"/>
    <property type="match status" value="1"/>
</dbReference>
<evidence type="ECO:0000256" key="2">
    <source>
        <dbReference type="SAM" id="MobiDB-lite"/>
    </source>
</evidence>
<dbReference type="InterPro" id="IPR000305">
    <property type="entry name" value="GIY-YIG_endonuc"/>
</dbReference>
<feature type="domain" description="GIY-YIG" evidence="3">
    <location>
        <begin position="2"/>
        <end position="79"/>
    </location>
</feature>
<dbReference type="PANTHER" id="PTHR34477:SF1">
    <property type="entry name" value="UPF0213 PROTEIN YHBQ"/>
    <property type="match status" value="1"/>
</dbReference>
<gene>
    <name evidence="4" type="ORF">CR492_01210</name>
</gene>
<protein>
    <recommendedName>
        <fullName evidence="3">GIY-YIG domain-containing protein</fullName>
    </recommendedName>
</protein>
<comment type="caution">
    <text evidence="4">The sequence shown here is derived from an EMBL/GenBank/DDBJ whole genome shotgun (WGS) entry which is preliminary data.</text>
</comment>
<dbReference type="Proteomes" id="UP000236286">
    <property type="component" value="Unassembled WGS sequence"/>
</dbReference>
<dbReference type="InterPro" id="IPR050190">
    <property type="entry name" value="UPF0213_domain"/>
</dbReference>
<organism evidence="4 5">
    <name type="scientific">Methylocella silvestris</name>
    <dbReference type="NCBI Taxonomy" id="199596"/>
    <lineage>
        <taxon>Bacteria</taxon>
        <taxon>Pseudomonadati</taxon>
        <taxon>Pseudomonadota</taxon>
        <taxon>Alphaproteobacteria</taxon>
        <taxon>Hyphomicrobiales</taxon>
        <taxon>Beijerinckiaceae</taxon>
        <taxon>Methylocella</taxon>
    </lineage>
</organism>
<evidence type="ECO:0000313" key="5">
    <source>
        <dbReference type="Proteomes" id="UP000236286"/>
    </source>
</evidence>
<dbReference type="Pfam" id="PF01541">
    <property type="entry name" value="GIY-YIG"/>
    <property type="match status" value="1"/>
</dbReference>
<dbReference type="SUPFAM" id="SSF82771">
    <property type="entry name" value="GIY-YIG endonuclease"/>
    <property type="match status" value="1"/>
</dbReference>
<dbReference type="PROSITE" id="PS50164">
    <property type="entry name" value="GIY_YIG"/>
    <property type="match status" value="1"/>
</dbReference>
<dbReference type="InterPro" id="IPR035901">
    <property type="entry name" value="GIY-YIG_endonuc_sf"/>
</dbReference>
<dbReference type="CDD" id="cd10456">
    <property type="entry name" value="GIY-YIG_UPF0213"/>
    <property type="match status" value="1"/>
</dbReference>
<accession>A0A2J7TLD0</accession>
<dbReference type="AlphaFoldDB" id="A0A2J7TLD0"/>